<dbReference type="InterPro" id="IPR036691">
    <property type="entry name" value="Endo/exonu/phosph_ase_sf"/>
</dbReference>
<proteinExistence type="predicted"/>
<protein>
    <recommendedName>
        <fullName evidence="3">Endonuclease/exonuclease/phosphatase domain-containing protein</fullName>
    </recommendedName>
</protein>
<sequence>GDFSRNHPFWDDNRDDQLFTSLALQEAFQLIDLVADWDMYMALPKGIHTLQHSVSKLYSCPDNVFCTQNLANLIIKCDANASFHPTTTDHFPITTLLTLPQDKVSPTPSYNFQNTNWKEFNTCLSTNLHEVLGPADLQTKQQYDFQVSSLTTALQRTIKASVKMNCPCLHSKR</sequence>
<feature type="non-terminal residue" evidence="1">
    <location>
        <position position="1"/>
    </location>
</feature>
<dbReference type="Proteomes" id="UP000308652">
    <property type="component" value="Unassembled WGS sequence"/>
</dbReference>
<reference evidence="1 2" key="1">
    <citation type="journal article" date="2019" name="Nat. Ecol. Evol.">
        <title>Megaphylogeny resolves global patterns of mushroom evolution.</title>
        <authorList>
            <person name="Varga T."/>
            <person name="Krizsan K."/>
            <person name="Foldi C."/>
            <person name="Dima B."/>
            <person name="Sanchez-Garcia M."/>
            <person name="Sanchez-Ramirez S."/>
            <person name="Szollosi G.J."/>
            <person name="Szarkandi J.G."/>
            <person name="Papp V."/>
            <person name="Albert L."/>
            <person name="Andreopoulos W."/>
            <person name="Angelini C."/>
            <person name="Antonin V."/>
            <person name="Barry K.W."/>
            <person name="Bougher N.L."/>
            <person name="Buchanan P."/>
            <person name="Buyck B."/>
            <person name="Bense V."/>
            <person name="Catcheside P."/>
            <person name="Chovatia M."/>
            <person name="Cooper J."/>
            <person name="Damon W."/>
            <person name="Desjardin D."/>
            <person name="Finy P."/>
            <person name="Geml J."/>
            <person name="Haridas S."/>
            <person name="Hughes K."/>
            <person name="Justo A."/>
            <person name="Karasinski D."/>
            <person name="Kautmanova I."/>
            <person name="Kiss B."/>
            <person name="Kocsube S."/>
            <person name="Kotiranta H."/>
            <person name="LaButti K.M."/>
            <person name="Lechner B.E."/>
            <person name="Liimatainen K."/>
            <person name="Lipzen A."/>
            <person name="Lukacs Z."/>
            <person name="Mihaltcheva S."/>
            <person name="Morgado L.N."/>
            <person name="Niskanen T."/>
            <person name="Noordeloos M.E."/>
            <person name="Ohm R.A."/>
            <person name="Ortiz-Santana B."/>
            <person name="Ovrebo C."/>
            <person name="Racz N."/>
            <person name="Riley R."/>
            <person name="Savchenko A."/>
            <person name="Shiryaev A."/>
            <person name="Soop K."/>
            <person name="Spirin V."/>
            <person name="Szebenyi C."/>
            <person name="Tomsovsky M."/>
            <person name="Tulloss R.E."/>
            <person name="Uehling J."/>
            <person name="Grigoriev I.V."/>
            <person name="Vagvolgyi C."/>
            <person name="Papp T."/>
            <person name="Martin F.M."/>
            <person name="Miettinen O."/>
            <person name="Hibbett D.S."/>
            <person name="Nagy L.G."/>
        </authorList>
    </citation>
    <scope>NUCLEOTIDE SEQUENCE [LARGE SCALE GENOMIC DNA]</scope>
    <source>
        <strain evidence="1 2">CBS 166.37</strain>
    </source>
</reference>
<keyword evidence="2" id="KW-1185">Reference proteome</keyword>
<evidence type="ECO:0000313" key="1">
    <source>
        <dbReference type="EMBL" id="TFK35748.1"/>
    </source>
</evidence>
<dbReference type="OrthoDB" id="3261136at2759"/>
<evidence type="ECO:0008006" key="3">
    <source>
        <dbReference type="Google" id="ProtNLM"/>
    </source>
</evidence>
<dbReference type="Gene3D" id="3.60.10.10">
    <property type="entry name" value="Endonuclease/exonuclease/phosphatase"/>
    <property type="match status" value="1"/>
</dbReference>
<organism evidence="1 2">
    <name type="scientific">Crucibulum laeve</name>
    <dbReference type="NCBI Taxonomy" id="68775"/>
    <lineage>
        <taxon>Eukaryota</taxon>
        <taxon>Fungi</taxon>
        <taxon>Dikarya</taxon>
        <taxon>Basidiomycota</taxon>
        <taxon>Agaricomycotina</taxon>
        <taxon>Agaricomycetes</taxon>
        <taxon>Agaricomycetidae</taxon>
        <taxon>Agaricales</taxon>
        <taxon>Agaricineae</taxon>
        <taxon>Nidulariaceae</taxon>
        <taxon>Crucibulum</taxon>
    </lineage>
</organism>
<gene>
    <name evidence="1" type="ORF">BDQ12DRAFT_611286</name>
</gene>
<dbReference type="SUPFAM" id="SSF56219">
    <property type="entry name" value="DNase I-like"/>
    <property type="match status" value="1"/>
</dbReference>
<evidence type="ECO:0000313" key="2">
    <source>
        <dbReference type="Proteomes" id="UP000308652"/>
    </source>
</evidence>
<dbReference type="STRING" id="68775.A0A5C3LUW7"/>
<name>A0A5C3LUW7_9AGAR</name>
<dbReference type="AlphaFoldDB" id="A0A5C3LUW7"/>
<accession>A0A5C3LUW7</accession>
<dbReference type="EMBL" id="ML213619">
    <property type="protein sequence ID" value="TFK35748.1"/>
    <property type="molecule type" value="Genomic_DNA"/>
</dbReference>